<dbReference type="Proteomes" id="UP000499080">
    <property type="component" value="Unassembled WGS sequence"/>
</dbReference>
<reference evidence="2 3" key="1">
    <citation type="journal article" date="2019" name="Sci. Rep.">
        <title>Orb-weaving spider Araneus ventricosus genome elucidates the spidroin gene catalogue.</title>
        <authorList>
            <person name="Kono N."/>
            <person name="Nakamura H."/>
            <person name="Ohtoshi R."/>
            <person name="Moran D.A.P."/>
            <person name="Shinohara A."/>
            <person name="Yoshida Y."/>
            <person name="Fujiwara M."/>
            <person name="Mori M."/>
            <person name="Tomita M."/>
            <person name="Arakawa K."/>
        </authorList>
    </citation>
    <scope>NUCLEOTIDE SEQUENCE [LARGE SCALE GENOMIC DNA]</scope>
</reference>
<sequence length="71" mass="8453">MFRQHKRSSRPLVRVAWLMLSWIKTKEVSLDTQAMLNRRGLKHQRISEEVKRSNQERATPALSKHPWSSEL</sequence>
<feature type="compositionally biased region" description="Basic and acidic residues" evidence="1">
    <location>
        <begin position="45"/>
        <end position="55"/>
    </location>
</feature>
<keyword evidence="3" id="KW-1185">Reference proteome</keyword>
<dbReference type="AlphaFoldDB" id="A0A4Y2P0T8"/>
<name>A0A4Y2P0T8_ARAVE</name>
<accession>A0A4Y2P0T8</accession>
<feature type="region of interest" description="Disordered" evidence="1">
    <location>
        <begin position="44"/>
        <end position="71"/>
    </location>
</feature>
<dbReference type="EMBL" id="BGPR01010152">
    <property type="protein sequence ID" value="GBN44553.1"/>
    <property type="molecule type" value="Genomic_DNA"/>
</dbReference>
<organism evidence="2 3">
    <name type="scientific">Araneus ventricosus</name>
    <name type="common">Orbweaver spider</name>
    <name type="synonym">Epeira ventricosa</name>
    <dbReference type="NCBI Taxonomy" id="182803"/>
    <lineage>
        <taxon>Eukaryota</taxon>
        <taxon>Metazoa</taxon>
        <taxon>Ecdysozoa</taxon>
        <taxon>Arthropoda</taxon>
        <taxon>Chelicerata</taxon>
        <taxon>Arachnida</taxon>
        <taxon>Araneae</taxon>
        <taxon>Araneomorphae</taxon>
        <taxon>Entelegynae</taxon>
        <taxon>Araneoidea</taxon>
        <taxon>Araneidae</taxon>
        <taxon>Araneus</taxon>
    </lineage>
</organism>
<protein>
    <submittedName>
        <fullName evidence="2">Uncharacterized protein</fullName>
    </submittedName>
</protein>
<evidence type="ECO:0000313" key="2">
    <source>
        <dbReference type="EMBL" id="GBN44553.1"/>
    </source>
</evidence>
<proteinExistence type="predicted"/>
<comment type="caution">
    <text evidence="2">The sequence shown here is derived from an EMBL/GenBank/DDBJ whole genome shotgun (WGS) entry which is preliminary data.</text>
</comment>
<evidence type="ECO:0000313" key="3">
    <source>
        <dbReference type="Proteomes" id="UP000499080"/>
    </source>
</evidence>
<gene>
    <name evidence="2" type="ORF">AVEN_179526_1</name>
</gene>
<evidence type="ECO:0000256" key="1">
    <source>
        <dbReference type="SAM" id="MobiDB-lite"/>
    </source>
</evidence>